<dbReference type="EMBL" id="BGZK01000260">
    <property type="protein sequence ID" value="GBP32496.1"/>
    <property type="molecule type" value="Genomic_DNA"/>
</dbReference>
<feature type="compositionally biased region" description="Low complexity" evidence="1">
    <location>
        <begin position="178"/>
        <end position="189"/>
    </location>
</feature>
<dbReference type="AlphaFoldDB" id="A0A4C1V2F0"/>
<reference evidence="2 3" key="1">
    <citation type="journal article" date="2019" name="Commun. Biol.">
        <title>The bagworm genome reveals a unique fibroin gene that provides high tensile strength.</title>
        <authorList>
            <person name="Kono N."/>
            <person name="Nakamura H."/>
            <person name="Ohtoshi R."/>
            <person name="Tomita M."/>
            <person name="Numata K."/>
            <person name="Arakawa K."/>
        </authorList>
    </citation>
    <scope>NUCLEOTIDE SEQUENCE [LARGE SCALE GENOMIC DNA]</scope>
</reference>
<organism evidence="2 3">
    <name type="scientific">Eumeta variegata</name>
    <name type="common">Bagworm moth</name>
    <name type="synonym">Eumeta japonica</name>
    <dbReference type="NCBI Taxonomy" id="151549"/>
    <lineage>
        <taxon>Eukaryota</taxon>
        <taxon>Metazoa</taxon>
        <taxon>Ecdysozoa</taxon>
        <taxon>Arthropoda</taxon>
        <taxon>Hexapoda</taxon>
        <taxon>Insecta</taxon>
        <taxon>Pterygota</taxon>
        <taxon>Neoptera</taxon>
        <taxon>Endopterygota</taxon>
        <taxon>Lepidoptera</taxon>
        <taxon>Glossata</taxon>
        <taxon>Ditrysia</taxon>
        <taxon>Tineoidea</taxon>
        <taxon>Psychidae</taxon>
        <taxon>Oiketicinae</taxon>
        <taxon>Eumeta</taxon>
    </lineage>
</organism>
<gene>
    <name evidence="2" type="ORF">EVAR_24660_1</name>
</gene>
<proteinExistence type="predicted"/>
<comment type="caution">
    <text evidence="2">The sequence shown here is derived from an EMBL/GenBank/DDBJ whole genome shotgun (WGS) entry which is preliminary data.</text>
</comment>
<protein>
    <submittedName>
        <fullName evidence="2">Uncharacterized protein</fullName>
    </submittedName>
</protein>
<evidence type="ECO:0000313" key="2">
    <source>
        <dbReference type="EMBL" id="GBP32496.1"/>
    </source>
</evidence>
<accession>A0A4C1V2F0</accession>
<name>A0A4C1V2F0_EUMVA</name>
<keyword evidence="3" id="KW-1185">Reference proteome</keyword>
<sequence>MFVKNFVHLTHTDRCLSLSKFAGRSLFVSLYHEPHSTDVVFGHRRKRTSLTQIVIKTLPSSYQKVPASKAVTGEVTNEFANFAPRFHRHTKPSVQLCPRLTLTHARTHAQTPHVSPTKFPSLTRTLLYRYKGIRAPSYMAPRTTAHEQRRPRGRATLGRRCSCSQTKQSIGRDESLPVGGVVVTSQSSSDPAKNIHSGTLAR</sequence>
<dbReference type="Proteomes" id="UP000299102">
    <property type="component" value="Unassembled WGS sequence"/>
</dbReference>
<evidence type="ECO:0000313" key="3">
    <source>
        <dbReference type="Proteomes" id="UP000299102"/>
    </source>
</evidence>
<evidence type="ECO:0000256" key="1">
    <source>
        <dbReference type="SAM" id="MobiDB-lite"/>
    </source>
</evidence>
<feature type="region of interest" description="Disordered" evidence="1">
    <location>
        <begin position="142"/>
        <end position="202"/>
    </location>
</feature>